<dbReference type="Gene3D" id="3.10.50.40">
    <property type="match status" value="1"/>
</dbReference>
<dbReference type="GO" id="GO:0003755">
    <property type="term" value="F:peptidyl-prolyl cis-trans isomerase activity"/>
    <property type="evidence" value="ECO:0007669"/>
    <property type="project" value="UniProtKB-KW"/>
</dbReference>
<organism evidence="17 18">
    <name type="scientific">Pseudodonghicola xiamenensis</name>
    <dbReference type="NCBI Taxonomy" id="337702"/>
    <lineage>
        <taxon>Bacteria</taxon>
        <taxon>Pseudomonadati</taxon>
        <taxon>Pseudomonadota</taxon>
        <taxon>Alphaproteobacteria</taxon>
        <taxon>Rhodobacterales</taxon>
        <taxon>Paracoccaceae</taxon>
        <taxon>Pseudodonghicola</taxon>
    </lineage>
</organism>
<keyword evidence="14" id="KW-0697">Rotamase</keyword>
<evidence type="ECO:0000256" key="7">
    <source>
        <dbReference type="ARBA" id="ARBA00023136"/>
    </source>
</evidence>
<evidence type="ECO:0000256" key="12">
    <source>
        <dbReference type="ARBA" id="ARBA00040743"/>
    </source>
</evidence>
<dbReference type="SUPFAM" id="SSF109998">
    <property type="entry name" value="Triger factor/SurA peptide-binding domain-like"/>
    <property type="match status" value="1"/>
</dbReference>
<evidence type="ECO:0000256" key="15">
    <source>
        <dbReference type="SAM" id="Phobius"/>
    </source>
</evidence>
<keyword evidence="8" id="KW-0143">Chaperone</keyword>
<evidence type="ECO:0000256" key="8">
    <source>
        <dbReference type="ARBA" id="ARBA00023186"/>
    </source>
</evidence>
<evidence type="ECO:0000256" key="10">
    <source>
        <dbReference type="ARBA" id="ARBA00031484"/>
    </source>
</evidence>
<evidence type="ECO:0000259" key="16">
    <source>
        <dbReference type="PROSITE" id="PS50198"/>
    </source>
</evidence>
<dbReference type="Gene3D" id="1.10.4030.10">
    <property type="entry name" value="Porin chaperone SurA, peptide-binding domain"/>
    <property type="match status" value="1"/>
</dbReference>
<comment type="similarity">
    <text evidence="11">Belongs to the PpiD chaperone family.</text>
</comment>
<keyword evidence="5 15" id="KW-0812">Transmembrane</keyword>
<keyword evidence="4" id="KW-0997">Cell inner membrane</keyword>
<dbReference type="Proteomes" id="UP000611500">
    <property type="component" value="Unassembled WGS sequence"/>
</dbReference>
<reference evidence="17" key="1">
    <citation type="journal article" date="2014" name="Int. J. Syst. Evol. Microbiol.">
        <title>Complete genome sequence of Corynebacterium casei LMG S-19264T (=DSM 44701T), isolated from a smear-ripened cheese.</title>
        <authorList>
            <consortium name="US DOE Joint Genome Institute (JGI-PGF)"/>
            <person name="Walter F."/>
            <person name="Albersmeier A."/>
            <person name="Kalinowski J."/>
            <person name="Ruckert C."/>
        </authorList>
    </citation>
    <scope>NUCLEOTIDE SEQUENCE</scope>
    <source>
        <strain evidence="17">CGMCC 1.7081</strain>
    </source>
</reference>
<evidence type="ECO:0000256" key="14">
    <source>
        <dbReference type="PROSITE-ProRule" id="PRU00278"/>
    </source>
</evidence>
<keyword evidence="6 15" id="KW-1133">Transmembrane helix</keyword>
<comment type="subcellular location">
    <subcellularLocation>
        <location evidence="1">Cell inner membrane</location>
        <topology evidence="1">Single-pass type II membrane protein</topology>
        <orientation evidence="1">Periplasmic side</orientation>
    </subcellularLocation>
</comment>
<evidence type="ECO:0000256" key="1">
    <source>
        <dbReference type="ARBA" id="ARBA00004382"/>
    </source>
</evidence>
<dbReference type="InterPro" id="IPR000297">
    <property type="entry name" value="PPIase_PpiC"/>
</dbReference>
<dbReference type="RefSeq" id="WP_028093116.1">
    <property type="nucleotide sequence ID" value="NZ_BNAP01000004.1"/>
</dbReference>
<accession>A0A8J3H524</accession>
<reference evidence="17" key="2">
    <citation type="submission" date="2020-09" db="EMBL/GenBank/DDBJ databases">
        <authorList>
            <person name="Sun Q."/>
            <person name="Zhou Y."/>
        </authorList>
    </citation>
    <scope>NUCLEOTIDE SEQUENCE</scope>
    <source>
        <strain evidence="17">CGMCC 1.7081</strain>
    </source>
</reference>
<feature type="transmembrane region" description="Helical" evidence="15">
    <location>
        <begin position="12"/>
        <end position="29"/>
    </location>
</feature>
<evidence type="ECO:0000256" key="2">
    <source>
        <dbReference type="ARBA" id="ARBA00018370"/>
    </source>
</evidence>
<dbReference type="AlphaFoldDB" id="A0A8J3H524"/>
<dbReference type="InterPro" id="IPR052029">
    <property type="entry name" value="PpiD_chaperone"/>
</dbReference>
<evidence type="ECO:0000313" key="18">
    <source>
        <dbReference type="Proteomes" id="UP000611500"/>
    </source>
</evidence>
<dbReference type="PROSITE" id="PS50198">
    <property type="entry name" value="PPIC_PPIASE_2"/>
    <property type="match status" value="1"/>
</dbReference>
<name>A0A8J3H524_9RHOB</name>
<dbReference type="Pfam" id="PF13145">
    <property type="entry name" value="Rotamase_2"/>
    <property type="match status" value="1"/>
</dbReference>
<dbReference type="Pfam" id="PF13624">
    <property type="entry name" value="SurA_N_3"/>
    <property type="match status" value="1"/>
</dbReference>
<dbReference type="GO" id="GO:0005886">
    <property type="term" value="C:plasma membrane"/>
    <property type="evidence" value="ECO:0007669"/>
    <property type="project" value="UniProtKB-SubCell"/>
</dbReference>
<evidence type="ECO:0000256" key="4">
    <source>
        <dbReference type="ARBA" id="ARBA00022519"/>
    </source>
</evidence>
<evidence type="ECO:0000256" key="9">
    <source>
        <dbReference type="ARBA" id="ARBA00030642"/>
    </source>
</evidence>
<comment type="caution">
    <text evidence="17">The sequence shown here is derived from an EMBL/GenBank/DDBJ whole genome shotgun (WGS) entry which is preliminary data.</text>
</comment>
<dbReference type="EMBL" id="BNAP01000004">
    <property type="protein sequence ID" value="GHG87703.1"/>
    <property type="molecule type" value="Genomic_DNA"/>
</dbReference>
<evidence type="ECO:0000256" key="3">
    <source>
        <dbReference type="ARBA" id="ARBA00022475"/>
    </source>
</evidence>
<dbReference type="PANTHER" id="PTHR47529:SF1">
    <property type="entry name" value="PERIPLASMIC CHAPERONE PPID"/>
    <property type="match status" value="1"/>
</dbReference>
<dbReference type="InterPro" id="IPR027304">
    <property type="entry name" value="Trigger_fact/SurA_dom_sf"/>
</dbReference>
<dbReference type="InterPro" id="IPR046357">
    <property type="entry name" value="PPIase_dom_sf"/>
</dbReference>
<keyword evidence="7 15" id="KW-0472">Membrane</keyword>
<proteinExistence type="inferred from homology"/>
<dbReference type="SUPFAM" id="SSF54534">
    <property type="entry name" value="FKBP-like"/>
    <property type="match status" value="1"/>
</dbReference>
<gene>
    <name evidence="17" type="primary">ybaU</name>
    <name evidence="17" type="ORF">GCM10010961_16370</name>
</gene>
<evidence type="ECO:0000256" key="11">
    <source>
        <dbReference type="ARBA" id="ARBA00038408"/>
    </source>
</evidence>
<evidence type="ECO:0000256" key="13">
    <source>
        <dbReference type="ARBA" id="ARBA00042775"/>
    </source>
</evidence>
<keyword evidence="3" id="KW-1003">Cell membrane</keyword>
<feature type="domain" description="PpiC" evidence="16">
    <location>
        <begin position="264"/>
        <end position="350"/>
    </location>
</feature>
<keyword evidence="14 17" id="KW-0413">Isomerase</keyword>
<keyword evidence="18" id="KW-1185">Reference proteome</keyword>
<dbReference type="PANTHER" id="PTHR47529">
    <property type="entry name" value="PEPTIDYL-PROLYL CIS-TRANS ISOMERASE D"/>
    <property type="match status" value="1"/>
</dbReference>
<sequence>MAARVKELSKTFVWILMGLLVAGLAGFGATNLTGTAHTVATVGDQTVSTEAYARELQREIRAVEAQGGQALQMSQVKAMGLDQQVLGQLVALASLDNEVDQLGISIGDEALQKEILAIPAFHGPDGKFDRDTYRFQLDQAGLNDVDFETDLRHEAARTLVQSAIVGGVKMPQAMTDALVDYIGARRSFSFATLTADALSDPLPAPDEAGLKAYYEAHGDQFTLPETKSITYALLTPEMILDQVDVDEASIRRLYDERQADYNTPERRLVERLVFPDEQAAKDAMAQIEVGGTTFEQLVDQRGLAMSDVDMGDLGRDDLGQAADAVFAANVDDVVGPLPSNLGPALYRVNGVLAAQATPYEEARDELRDELASERARRLIEAQAEDINDRLAGGATLKELADETDMELGTIDWTTESSDGVAAYDAFRAAASKVTADDFPEVKFLEDGGLFALQLDKLLPPRPEPFEDARDRVVEGWTAEATRTALAAQAQSIVDGLGDTGDLAGAGLTVRQEVGLTRTAFLEDSSPDLMTQVFTMAPGEIRIIPGDQMVQIVRLNEVLPPEETPDLDAMRKGIAQQIDQSLAQQIFNAYARDAQLRAHPTVDQRALNAAQANFQ</sequence>
<evidence type="ECO:0000256" key="6">
    <source>
        <dbReference type="ARBA" id="ARBA00022989"/>
    </source>
</evidence>
<evidence type="ECO:0000256" key="5">
    <source>
        <dbReference type="ARBA" id="ARBA00022692"/>
    </source>
</evidence>
<evidence type="ECO:0000313" key="17">
    <source>
        <dbReference type="EMBL" id="GHG87703.1"/>
    </source>
</evidence>
<protein>
    <recommendedName>
        <fullName evidence="2">Parvulin-like PPIase</fullName>
    </recommendedName>
    <alternativeName>
        <fullName evidence="9">Peptidyl-prolyl cis-trans isomerase plp</fullName>
    </alternativeName>
    <alternativeName>
        <fullName evidence="12">Periplasmic chaperone PpiD</fullName>
    </alternativeName>
    <alternativeName>
        <fullName evidence="13">Periplasmic folding chaperone</fullName>
    </alternativeName>
    <alternativeName>
        <fullName evidence="10">Rotamase plp</fullName>
    </alternativeName>
</protein>